<dbReference type="AlphaFoldDB" id="A0A4Z2F2Q8"/>
<feature type="region of interest" description="Disordered" evidence="1">
    <location>
        <begin position="57"/>
        <end position="134"/>
    </location>
</feature>
<feature type="region of interest" description="Disordered" evidence="1">
    <location>
        <begin position="279"/>
        <end position="308"/>
    </location>
</feature>
<gene>
    <name evidence="2" type="primary">Tf2-9</name>
    <name evidence="2" type="ORF">EYF80_054508</name>
</gene>
<dbReference type="Proteomes" id="UP000314294">
    <property type="component" value="Unassembled WGS sequence"/>
</dbReference>
<comment type="caution">
    <text evidence="2">The sequence shown here is derived from an EMBL/GenBank/DDBJ whole genome shotgun (WGS) entry which is preliminary data.</text>
</comment>
<keyword evidence="3" id="KW-1185">Reference proteome</keyword>
<sequence>MRSPSNQQVSMNRIISTGIKSSPTRKSEMAKESRSRLVGVWSCLKWEIEMITSRFRATVSTETEESSVTASRRPQVFYTGGWRGAGPEDDHQDKERAPEGGPEDRNNGELGNPAQEMRGLKPDRTGHGEPGLDGKAMEHRALELATEHRGLEPEHRGLEPEHRGLEPGNQGLEPEHRGLEHQGLDPENRGLGHRGLDMGNRRMEPEHRGLGHRGLEPENRGLEPEHRGREHQELDPENRGLGHQGLEHQGLDPEHRGLEHRGLDLEHWGWNRPEHRGLEHRGLDPEHRAGSAGWSEGQTNGGSFHSIRKNRSQNSSRFLGAGVSVGCEAAPFVLSGTPDTFQRLVDRGLIHSTTKAEHVQRVCAVLESLRQAGLTANPGKCAVGPREAQYLGYHLGGGQVRPKIDKTTAIAAWPRSKNKRGEAVSGAGRLLQALHLHLCRADQPLDLPEPERCLRTGPVDRAVPVGV</sequence>
<feature type="compositionally biased region" description="Low complexity" evidence="1">
    <location>
        <begin position="57"/>
        <end position="73"/>
    </location>
</feature>
<feature type="compositionally biased region" description="Basic and acidic residues" evidence="1">
    <location>
        <begin position="279"/>
        <end position="289"/>
    </location>
</feature>
<name>A0A4Z2F2Q8_9TELE</name>
<evidence type="ECO:0000313" key="3">
    <source>
        <dbReference type="Proteomes" id="UP000314294"/>
    </source>
</evidence>
<accession>A0A4Z2F2Q8</accession>
<dbReference type="EMBL" id="SRLO01001788">
    <property type="protein sequence ID" value="TNN35328.1"/>
    <property type="molecule type" value="Genomic_DNA"/>
</dbReference>
<reference evidence="2 3" key="1">
    <citation type="submission" date="2019-03" db="EMBL/GenBank/DDBJ databases">
        <title>First draft genome of Liparis tanakae, snailfish: a comprehensive survey of snailfish specific genes.</title>
        <authorList>
            <person name="Kim W."/>
            <person name="Song I."/>
            <person name="Jeong J.-H."/>
            <person name="Kim D."/>
            <person name="Kim S."/>
            <person name="Ryu S."/>
            <person name="Song J.Y."/>
            <person name="Lee S.K."/>
        </authorList>
    </citation>
    <scope>NUCLEOTIDE SEQUENCE [LARGE SCALE GENOMIC DNA]</scope>
    <source>
        <tissue evidence="2">Muscle</tissue>
    </source>
</reference>
<evidence type="ECO:0000313" key="2">
    <source>
        <dbReference type="EMBL" id="TNN35328.1"/>
    </source>
</evidence>
<feature type="region of interest" description="Disordered" evidence="1">
    <location>
        <begin position="1"/>
        <end position="36"/>
    </location>
</feature>
<feature type="region of interest" description="Disordered" evidence="1">
    <location>
        <begin position="148"/>
        <end position="245"/>
    </location>
</feature>
<feature type="compositionally biased region" description="Basic and acidic residues" evidence="1">
    <location>
        <begin position="173"/>
        <end position="245"/>
    </location>
</feature>
<organism evidence="2 3">
    <name type="scientific">Liparis tanakae</name>
    <name type="common">Tanaka's snailfish</name>
    <dbReference type="NCBI Taxonomy" id="230148"/>
    <lineage>
        <taxon>Eukaryota</taxon>
        <taxon>Metazoa</taxon>
        <taxon>Chordata</taxon>
        <taxon>Craniata</taxon>
        <taxon>Vertebrata</taxon>
        <taxon>Euteleostomi</taxon>
        <taxon>Actinopterygii</taxon>
        <taxon>Neopterygii</taxon>
        <taxon>Teleostei</taxon>
        <taxon>Neoteleostei</taxon>
        <taxon>Acanthomorphata</taxon>
        <taxon>Eupercaria</taxon>
        <taxon>Perciformes</taxon>
        <taxon>Cottioidei</taxon>
        <taxon>Cottales</taxon>
        <taxon>Liparidae</taxon>
        <taxon>Liparis</taxon>
    </lineage>
</organism>
<feature type="compositionally biased region" description="Basic and acidic residues" evidence="1">
    <location>
        <begin position="25"/>
        <end position="35"/>
    </location>
</feature>
<protein>
    <submittedName>
        <fullName evidence="2">Transposon Tf2-9 polyprotein</fullName>
    </submittedName>
</protein>
<feature type="compositionally biased region" description="Basic and acidic residues" evidence="1">
    <location>
        <begin position="118"/>
        <end position="134"/>
    </location>
</feature>
<dbReference type="InterPro" id="IPR043128">
    <property type="entry name" value="Rev_trsase/Diguanyl_cyclase"/>
</dbReference>
<proteinExistence type="predicted"/>
<dbReference type="Gene3D" id="3.30.70.270">
    <property type="match status" value="1"/>
</dbReference>
<feature type="compositionally biased region" description="Polar residues" evidence="1">
    <location>
        <begin position="1"/>
        <end position="24"/>
    </location>
</feature>
<dbReference type="SUPFAM" id="SSF56672">
    <property type="entry name" value="DNA/RNA polymerases"/>
    <property type="match status" value="1"/>
</dbReference>
<dbReference type="InterPro" id="IPR043502">
    <property type="entry name" value="DNA/RNA_pol_sf"/>
</dbReference>
<feature type="compositionally biased region" description="Basic and acidic residues" evidence="1">
    <location>
        <begin position="86"/>
        <end position="107"/>
    </location>
</feature>
<feature type="compositionally biased region" description="Basic and acidic residues" evidence="1">
    <location>
        <begin position="148"/>
        <end position="165"/>
    </location>
</feature>
<evidence type="ECO:0000256" key="1">
    <source>
        <dbReference type="SAM" id="MobiDB-lite"/>
    </source>
</evidence>
<dbReference type="OrthoDB" id="6761011at2759"/>